<gene>
    <name evidence="2" type="ORF">SAMN05661093_10751</name>
</gene>
<sequence>MSSTTREQPRYRSSVGRSPAFLDLTVKSYVDETGWQLLYPVTQNARPNGGGPIARRACFYDSLIEPGSRNNPVSGLRRDTRAGHLPVTSSFDRPTSVVTLHLRSAFPTRGSDVVPNASFPRSQRHLRSAHVAMAEGACRARLATVPAAIALSYAPWWWSSLDVWPPAGPFGALALVPVLAALVGWHGLRSAPRGPQIHDRQLDLIICFLATVSAVVLLVLAPQHTASGAYALVPCLMAVAIIAAGYGSRALWQVRWAVVLLVLAWRAPWAVLADQVSPQATAAGLHLSVLLMPSASLGVSDRMTSVLRVPHSGDFVTLDPAAGAGMLLLLYVGMLCGVGWSFCVVGAMRRIGAVVSGTAIGTVLAAVEWTCTMWRARSVGPIATVEWASGGIHRFTAVTIAVVALVAFGVRLLRKGHPRRQVDRNGGTEAGVARRLAEAVPHACVGTVVVAVLAVAFLVLGVVK</sequence>
<feature type="transmembrane region" description="Helical" evidence="1">
    <location>
        <begin position="140"/>
        <end position="158"/>
    </location>
</feature>
<name>A0A1W2FZE4_KIBAR</name>
<organism evidence="2 3">
    <name type="scientific">Kibdelosporangium aridum</name>
    <dbReference type="NCBI Taxonomy" id="2030"/>
    <lineage>
        <taxon>Bacteria</taxon>
        <taxon>Bacillati</taxon>
        <taxon>Actinomycetota</taxon>
        <taxon>Actinomycetes</taxon>
        <taxon>Pseudonocardiales</taxon>
        <taxon>Pseudonocardiaceae</taxon>
        <taxon>Kibdelosporangium</taxon>
    </lineage>
</organism>
<evidence type="ECO:0008006" key="4">
    <source>
        <dbReference type="Google" id="ProtNLM"/>
    </source>
</evidence>
<keyword evidence="3" id="KW-1185">Reference proteome</keyword>
<dbReference type="AlphaFoldDB" id="A0A1W2FZE4"/>
<feature type="transmembrane region" description="Helical" evidence="1">
    <location>
        <begin position="254"/>
        <end position="272"/>
    </location>
</feature>
<proteinExistence type="predicted"/>
<evidence type="ECO:0000256" key="1">
    <source>
        <dbReference type="SAM" id="Phobius"/>
    </source>
</evidence>
<reference evidence="2 3" key="1">
    <citation type="submission" date="2017-04" db="EMBL/GenBank/DDBJ databases">
        <authorList>
            <person name="Afonso C.L."/>
            <person name="Miller P.J."/>
            <person name="Scott M.A."/>
            <person name="Spackman E."/>
            <person name="Goraichik I."/>
            <person name="Dimitrov K.M."/>
            <person name="Suarez D.L."/>
            <person name="Swayne D.E."/>
        </authorList>
    </citation>
    <scope>NUCLEOTIDE SEQUENCE [LARGE SCALE GENOMIC DNA]</scope>
    <source>
        <strain evidence="2 3">DSM 43828</strain>
    </source>
</reference>
<feature type="transmembrane region" description="Helical" evidence="1">
    <location>
        <begin position="351"/>
        <end position="375"/>
    </location>
</feature>
<dbReference type="Proteomes" id="UP000192674">
    <property type="component" value="Unassembled WGS sequence"/>
</dbReference>
<dbReference type="EMBL" id="FWXV01000020">
    <property type="protein sequence ID" value="SMD27154.1"/>
    <property type="molecule type" value="Genomic_DNA"/>
</dbReference>
<feature type="transmembrane region" description="Helical" evidence="1">
    <location>
        <begin position="321"/>
        <end position="344"/>
    </location>
</feature>
<keyword evidence="1" id="KW-0472">Membrane</keyword>
<feature type="transmembrane region" description="Helical" evidence="1">
    <location>
        <begin position="395"/>
        <end position="413"/>
    </location>
</feature>
<accession>A0A1W2FZE4</accession>
<evidence type="ECO:0000313" key="2">
    <source>
        <dbReference type="EMBL" id="SMD27154.1"/>
    </source>
</evidence>
<feature type="transmembrane region" description="Helical" evidence="1">
    <location>
        <begin position="443"/>
        <end position="463"/>
    </location>
</feature>
<feature type="transmembrane region" description="Helical" evidence="1">
    <location>
        <begin position="170"/>
        <end position="188"/>
    </location>
</feature>
<keyword evidence="1" id="KW-0812">Transmembrane</keyword>
<evidence type="ECO:0000313" key="3">
    <source>
        <dbReference type="Proteomes" id="UP000192674"/>
    </source>
</evidence>
<protein>
    <recommendedName>
        <fullName evidence="4">Exosortase/archaeosortase family protein</fullName>
    </recommendedName>
</protein>
<feature type="transmembrane region" description="Helical" evidence="1">
    <location>
        <begin position="227"/>
        <end position="247"/>
    </location>
</feature>
<keyword evidence="1" id="KW-1133">Transmembrane helix</keyword>
<feature type="transmembrane region" description="Helical" evidence="1">
    <location>
        <begin position="200"/>
        <end position="221"/>
    </location>
</feature>